<protein>
    <submittedName>
        <fullName evidence="1">Uncharacterized protein</fullName>
    </submittedName>
</protein>
<evidence type="ECO:0000313" key="2">
    <source>
        <dbReference type="Proteomes" id="UP000076532"/>
    </source>
</evidence>
<reference evidence="1 2" key="1">
    <citation type="journal article" date="2016" name="Mol. Biol. Evol.">
        <title>Comparative Genomics of Early-Diverging Mushroom-Forming Fungi Provides Insights into the Origins of Lignocellulose Decay Capabilities.</title>
        <authorList>
            <person name="Nagy L.G."/>
            <person name="Riley R."/>
            <person name="Tritt A."/>
            <person name="Adam C."/>
            <person name="Daum C."/>
            <person name="Floudas D."/>
            <person name="Sun H."/>
            <person name="Yadav J.S."/>
            <person name="Pangilinan J."/>
            <person name="Larsson K.H."/>
            <person name="Matsuura K."/>
            <person name="Barry K."/>
            <person name="Labutti K."/>
            <person name="Kuo R."/>
            <person name="Ohm R.A."/>
            <person name="Bhattacharya S.S."/>
            <person name="Shirouzu T."/>
            <person name="Yoshinaga Y."/>
            <person name="Martin F.M."/>
            <person name="Grigoriev I.V."/>
            <person name="Hibbett D.S."/>
        </authorList>
    </citation>
    <scope>NUCLEOTIDE SEQUENCE [LARGE SCALE GENOMIC DNA]</scope>
    <source>
        <strain evidence="1 2">CBS 109695</strain>
    </source>
</reference>
<dbReference type="Proteomes" id="UP000076532">
    <property type="component" value="Unassembled WGS sequence"/>
</dbReference>
<sequence length="76" mass="8846">MVCTVHTGNLNKSCHIAIREVVMYIYYVYAYLTNNVKTVHALFLELWFRFKQLFWGRASLLEWGMGAGARVRGEDS</sequence>
<keyword evidence="2" id="KW-1185">Reference proteome</keyword>
<dbReference type="EMBL" id="KV417500">
    <property type="protein sequence ID" value="KZP29106.1"/>
    <property type="molecule type" value="Genomic_DNA"/>
</dbReference>
<accession>A0A166S7J8</accession>
<organism evidence="1 2">
    <name type="scientific">Athelia psychrophila</name>
    <dbReference type="NCBI Taxonomy" id="1759441"/>
    <lineage>
        <taxon>Eukaryota</taxon>
        <taxon>Fungi</taxon>
        <taxon>Dikarya</taxon>
        <taxon>Basidiomycota</taxon>
        <taxon>Agaricomycotina</taxon>
        <taxon>Agaricomycetes</taxon>
        <taxon>Agaricomycetidae</taxon>
        <taxon>Atheliales</taxon>
        <taxon>Atheliaceae</taxon>
        <taxon>Athelia</taxon>
    </lineage>
</organism>
<gene>
    <name evidence="1" type="ORF">FIBSPDRAFT_225280</name>
</gene>
<proteinExistence type="predicted"/>
<dbReference type="AlphaFoldDB" id="A0A166S7J8"/>
<evidence type="ECO:0000313" key="1">
    <source>
        <dbReference type="EMBL" id="KZP29106.1"/>
    </source>
</evidence>
<name>A0A166S7J8_9AGAM</name>